<dbReference type="Proteomes" id="UP000326198">
    <property type="component" value="Unassembled WGS sequence"/>
</dbReference>
<dbReference type="OrthoDB" id="4492149at2759"/>
<proteinExistence type="predicted"/>
<evidence type="ECO:0000256" key="2">
    <source>
        <dbReference type="SAM" id="SignalP"/>
    </source>
</evidence>
<reference evidence="3 4" key="1">
    <citation type="submission" date="2019-04" db="EMBL/GenBank/DDBJ databases">
        <title>Friends and foes A comparative genomics studyof 23 Aspergillus species from section Flavi.</title>
        <authorList>
            <consortium name="DOE Joint Genome Institute"/>
            <person name="Kjaerbolling I."/>
            <person name="Vesth T."/>
            <person name="Frisvad J.C."/>
            <person name="Nybo J.L."/>
            <person name="Theobald S."/>
            <person name="Kildgaard S."/>
            <person name="Isbrandt T."/>
            <person name="Kuo A."/>
            <person name="Sato A."/>
            <person name="Lyhne E.K."/>
            <person name="Kogle M.E."/>
            <person name="Wiebenga A."/>
            <person name="Kun R.S."/>
            <person name="Lubbers R.J."/>
            <person name="Makela M.R."/>
            <person name="Barry K."/>
            <person name="Chovatia M."/>
            <person name="Clum A."/>
            <person name="Daum C."/>
            <person name="Haridas S."/>
            <person name="He G."/>
            <person name="LaButti K."/>
            <person name="Lipzen A."/>
            <person name="Mondo S."/>
            <person name="Riley R."/>
            <person name="Salamov A."/>
            <person name="Simmons B.A."/>
            <person name="Magnuson J.K."/>
            <person name="Henrissat B."/>
            <person name="Mortensen U.H."/>
            <person name="Larsen T.O."/>
            <person name="Devries R.P."/>
            <person name="Grigoriev I.V."/>
            <person name="Machida M."/>
            <person name="Baker S.E."/>
            <person name="Andersen M.R."/>
        </authorList>
    </citation>
    <scope>NUCLEOTIDE SEQUENCE [LARGE SCALE GENOMIC DNA]</scope>
    <source>
        <strain evidence="3 4">IBT 29228</strain>
    </source>
</reference>
<evidence type="ECO:0000256" key="1">
    <source>
        <dbReference type="SAM" id="MobiDB-lite"/>
    </source>
</evidence>
<organism evidence="3 4">
    <name type="scientific">Aspergillus bertholletiae</name>
    <dbReference type="NCBI Taxonomy" id="1226010"/>
    <lineage>
        <taxon>Eukaryota</taxon>
        <taxon>Fungi</taxon>
        <taxon>Dikarya</taxon>
        <taxon>Ascomycota</taxon>
        <taxon>Pezizomycotina</taxon>
        <taxon>Eurotiomycetes</taxon>
        <taxon>Eurotiomycetidae</taxon>
        <taxon>Eurotiales</taxon>
        <taxon>Aspergillaceae</taxon>
        <taxon>Aspergillus</taxon>
        <taxon>Aspergillus subgen. Circumdati</taxon>
    </lineage>
</organism>
<feature type="chain" id="PRO_5024828242" evidence="2">
    <location>
        <begin position="20"/>
        <end position="65"/>
    </location>
</feature>
<feature type="signal peptide" evidence="2">
    <location>
        <begin position="1"/>
        <end position="19"/>
    </location>
</feature>
<sequence length="65" mass="7188">MRVPTYLSLLMLALGAVTAFPARSAAVDADDLVRNSWSEKRSQDADDFVRNSWSERRSDPLSSTG</sequence>
<evidence type="ECO:0000313" key="4">
    <source>
        <dbReference type="Proteomes" id="UP000326198"/>
    </source>
</evidence>
<evidence type="ECO:0000313" key="3">
    <source>
        <dbReference type="EMBL" id="KAE8371004.1"/>
    </source>
</evidence>
<dbReference type="AlphaFoldDB" id="A0A5N7AM58"/>
<dbReference type="EMBL" id="ML736530">
    <property type="protein sequence ID" value="KAE8371004.1"/>
    <property type="molecule type" value="Genomic_DNA"/>
</dbReference>
<keyword evidence="2" id="KW-0732">Signal</keyword>
<feature type="region of interest" description="Disordered" evidence="1">
    <location>
        <begin position="36"/>
        <end position="65"/>
    </location>
</feature>
<feature type="compositionally biased region" description="Basic and acidic residues" evidence="1">
    <location>
        <begin position="36"/>
        <end position="59"/>
    </location>
</feature>
<keyword evidence="4" id="KW-1185">Reference proteome</keyword>
<name>A0A5N7AM58_9EURO</name>
<accession>A0A5N7AM58</accession>
<gene>
    <name evidence="3" type="ORF">BDV26DRAFT_299206</name>
</gene>
<protein>
    <submittedName>
        <fullName evidence="3">Uncharacterized protein</fullName>
    </submittedName>
</protein>